<comment type="caution">
    <text evidence="1">The sequence shown here is derived from an EMBL/GenBank/DDBJ whole genome shotgun (WGS) entry which is preliminary data.</text>
</comment>
<name>A0A812RHR3_9DINO</name>
<sequence>MPPEDQRRVINGGTLVSCRDAVGVMRSRVRQAKEKEAILSGAHLAENASASPGRLSRPASKDEVEAFIASNRRWMTPESEEILKLMNPHDQKRVISAGTLSGCRDPVAVLQTRAKRAREMEIEFELIASGKKVEPPKPAAETMPMPVFSAEAAHAFIHAAPQEVRSENSRFAPPPETDPDSFVTEELEGPLTSEVKGIGGVIEMLRAKYGCSKGQRLRVI</sequence>
<organism evidence="1 2">
    <name type="scientific">Symbiodinium necroappetens</name>
    <dbReference type="NCBI Taxonomy" id="1628268"/>
    <lineage>
        <taxon>Eukaryota</taxon>
        <taxon>Sar</taxon>
        <taxon>Alveolata</taxon>
        <taxon>Dinophyceae</taxon>
        <taxon>Suessiales</taxon>
        <taxon>Symbiodiniaceae</taxon>
        <taxon>Symbiodinium</taxon>
    </lineage>
</organism>
<dbReference type="EMBL" id="CAJNJA010019303">
    <property type="protein sequence ID" value="CAE7442938.1"/>
    <property type="molecule type" value="Genomic_DNA"/>
</dbReference>
<dbReference type="AlphaFoldDB" id="A0A812RHR3"/>
<feature type="non-terminal residue" evidence="1">
    <location>
        <position position="1"/>
    </location>
</feature>
<reference evidence="1" key="1">
    <citation type="submission" date="2021-02" db="EMBL/GenBank/DDBJ databases">
        <authorList>
            <person name="Dougan E. K."/>
            <person name="Rhodes N."/>
            <person name="Thang M."/>
            <person name="Chan C."/>
        </authorList>
    </citation>
    <scope>NUCLEOTIDE SEQUENCE</scope>
</reference>
<evidence type="ECO:0000313" key="2">
    <source>
        <dbReference type="Proteomes" id="UP000601435"/>
    </source>
</evidence>
<dbReference type="OrthoDB" id="445307at2759"/>
<keyword evidence="2" id="KW-1185">Reference proteome</keyword>
<feature type="non-terminal residue" evidence="1">
    <location>
        <position position="220"/>
    </location>
</feature>
<protein>
    <submittedName>
        <fullName evidence="1">SLC38A6 protein</fullName>
    </submittedName>
</protein>
<gene>
    <name evidence="1" type="primary">SLC38A6</name>
    <name evidence="1" type="ORF">SNEC2469_LOCUS12172</name>
</gene>
<evidence type="ECO:0000313" key="1">
    <source>
        <dbReference type="EMBL" id="CAE7442938.1"/>
    </source>
</evidence>
<dbReference type="Proteomes" id="UP000601435">
    <property type="component" value="Unassembled WGS sequence"/>
</dbReference>
<proteinExistence type="predicted"/>
<accession>A0A812RHR3</accession>